<feature type="domain" description="PpiC" evidence="3">
    <location>
        <begin position="231"/>
        <end position="334"/>
    </location>
</feature>
<accession>A0A401XN21</accession>
<dbReference type="PANTHER" id="PTHR47245:SF2">
    <property type="entry name" value="PEPTIDYL-PROLYL CIS-TRANS ISOMERASE HP_0175-RELATED"/>
    <property type="match status" value="1"/>
</dbReference>
<organism evidence="4 5">
    <name type="scientific">Thermaurantimonas aggregans</name>
    <dbReference type="NCBI Taxonomy" id="2173829"/>
    <lineage>
        <taxon>Bacteria</taxon>
        <taxon>Pseudomonadati</taxon>
        <taxon>Bacteroidota</taxon>
        <taxon>Flavobacteriia</taxon>
        <taxon>Flavobacteriales</taxon>
        <taxon>Schleiferiaceae</taxon>
        <taxon>Thermaurantimonas</taxon>
    </lineage>
</organism>
<dbReference type="PANTHER" id="PTHR47245">
    <property type="entry name" value="PEPTIDYLPROLYL ISOMERASE"/>
    <property type="match status" value="1"/>
</dbReference>
<dbReference type="InterPro" id="IPR050245">
    <property type="entry name" value="PrsA_foldase"/>
</dbReference>
<dbReference type="InterPro" id="IPR046357">
    <property type="entry name" value="PPIase_dom_sf"/>
</dbReference>
<feature type="chain" id="PRO_5019404136" evidence="2">
    <location>
        <begin position="20"/>
        <end position="656"/>
    </location>
</feature>
<dbReference type="Pfam" id="PF00639">
    <property type="entry name" value="Rotamase"/>
    <property type="match status" value="1"/>
</dbReference>
<dbReference type="PROSITE" id="PS01096">
    <property type="entry name" value="PPIC_PPIASE_1"/>
    <property type="match status" value="1"/>
</dbReference>
<name>A0A401XN21_9FLAO</name>
<keyword evidence="1" id="KW-0697">Rotamase</keyword>
<feature type="signal peptide" evidence="2">
    <location>
        <begin position="1"/>
        <end position="19"/>
    </location>
</feature>
<dbReference type="InterPro" id="IPR027304">
    <property type="entry name" value="Trigger_fact/SurA_dom_sf"/>
</dbReference>
<dbReference type="PROSITE" id="PS50198">
    <property type="entry name" value="PPIC_PPIASE_2"/>
    <property type="match status" value="2"/>
</dbReference>
<dbReference type="SUPFAM" id="SSF109998">
    <property type="entry name" value="Triger factor/SurA peptide-binding domain-like"/>
    <property type="match status" value="1"/>
</dbReference>
<dbReference type="AlphaFoldDB" id="A0A401XN21"/>
<feature type="domain" description="PpiC" evidence="3">
    <location>
        <begin position="123"/>
        <end position="226"/>
    </location>
</feature>
<evidence type="ECO:0000259" key="3">
    <source>
        <dbReference type="PROSITE" id="PS50198"/>
    </source>
</evidence>
<evidence type="ECO:0000256" key="1">
    <source>
        <dbReference type="PROSITE-ProRule" id="PRU00278"/>
    </source>
</evidence>
<dbReference type="RefSeq" id="WP_124398458.1">
    <property type="nucleotide sequence ID" value="NZ_BHZE01000022.1"/>
</dbReference>
<evidence type="ECO:0000313" key="4">
    <source>
        <dbReference type="EMBL" id="GCD78400.1"/>
    </source>
</evidence>
<proteinExistence type="predicted"/>
<dbReference type="Proteomes" id="UP000286715">
    <property type="component" value="Unassembled WGS sequence"/>
</dbReference>
<dbReference type="EMBL" id="BHZE01000022">
    <property type="protein sequence ID" value="GCD78400.1"/>
    <property type="molecule type" value="Genomic_DNA"/>
</dbReference>
<dbReference type="InterPro" id="IPR023058">
    <property type="entry name" value="PPIase_PpiC_CS"/>
</dbReference>
<keyword evidence="1 4" id="KW-0413">Isomerase</keyword>
<comment type="caution">
    <text evidence="4">The sequence shown here is derived from an EMBL/GenBank/DDBJ whole genome shotgun (WGS) entry which is preliminary data.</text>
</comment>
<protein>
    <submittedName>
        <fullName evidence="4">Peptidyl-prolyl cis-trans isomerase</fullName>
    </submittedName>
</protein>
<gene>
    <name evidence="4" type="ORF">JCM31826_18820</name>
</gene>
<sequence length="656" mass="76690">MTKKHLTTVLLFVSFTFSALSQKNTSNVLFTIDNKPVYADEFLAIYRKNRDIGQQLDPKSPEEYLRMYIDFKLKVKEARAQGLDTSENYRNEFNSYRASLAKPYFVDNTVNEALVQEAYQRMQKDVRAGHIMLELPQNAGPSDTLKVYNEIMKLRQDILAGKISFEEAAQKYSKDTYSARQGGDLGFFTVFNMVYPFESAAYNTPIGQISMPIRTQFGYHLVKKYEERPARGQVEVAHIMISVPQNADSAKVAEAEKKIYEIFERIKSFESFEALARQYSDDKASGRNGGKLPPFGINVMVKEFEDKAFSLNVPSSYTEPFRTQYGFHIVQLIKKYPIPSFEEARKELEVKIQRDGRGNLSREAVLERLKRENNYQEYPKNINAIAKFLKPAYLKNEWNPENYDRKMKKPIFTFAGKTFKQSDLIDFMLLNQAQDAKSETLEREVWKNFHRFVETYIFSYEDSRLEEKYPEFRYLVNEYRDGILLFEIMEKEVWGKAIKDSLGLHEFFKNNQSKYQWKERMRATIVKVTTDAVAKQVERDLKRNISVDTIAARFNKVNPLEISFERGLFEKGTNQLIDNVWGKKGLNKLANKEDDRTVFVIVQEYLPAGPKTFEETRGIVITDYQNHLEKVWLEFLRKKYNVTLNQEVFDSIVKEL</sequence>
<keyword evidence="2" id="KW-0732">Signal</keyword>
<evidence type="ECO:0000313" key="5">
    <source>
        <dbReference type="Proteomes" id="UP000286715"/>
    </source>
</evidence>
<dbReference type="PROSITE" id="PS50096">
    <property type="entry name" value="IQ"/>
    <property type="match status" value="1"/>
</dbReference>
<evidence type="ECO:0000256" key="2">
    <source>
        <dbReference type="SAM" id="SignalP"/>
    </source>
</evidence>
<reference evidence="4 5" key="1">
    <citation type="submission" date="2018-11" db="EMBL/GenBank/DDBJ databases">
        <title>Schleiferia aggregans sp. nov., a moderately thermophilic heterotrophic bacterium isolated from microbial mats at a terrestrial hot spring.</title>
        <authorList>
            <person name="Iino T."/>
            <person name="Ohkuma M."/>
            <person name="Haruta S."/>
        </authorList>
    </citation>
    <scope>NUCLEOTIDE SEQUENCE [LARGE SCALE GENOMIC DNA]</scope>
    <source>
        <strain evidence="4 5">LA</strain>
    </source>
</reference>
<dbReference type="Gene3D" id="3.10.50.40">
    <property type="match status" value="2"/>
</dbReference>
<dbReference type="InterPro" id="IPR000297">
    <property type="entry name" value="PPIase_PpiC"/>
</dbReference>
<keyword evidence="5" id="KW-1185">Reference proteome</keyword>
<dbReference type="GO" id="GO:0003755">
    <property type="term" value="F:peptidyl-prolyl cis-trans isomerase activity"/>
    <property type="evidence" value="ECO:0007669"/>
    <property type="project" value="UniProtKB-KW"/>
</dbReference>
<dbReference type="SUPFAM" id="SSF54534">
    <property type="entry name" value="FKBP-like"/>
    <property type="match status" value="2"/>
</dbReference>
<dbReference type="Pfam" id="PF13616">
    <property type="entry name" value="Rotamase_3"/>
    <property type="match status" value="1"/>
</dbReference>
<dbReference type="OrthoDB" id="14196at2"/>